<proteinExistence type="predicted"/>
<protein>
    <submittedName>
        <fullName evidence="2">Uncharacterized protein</fullName>
    </submittedName>
</protein>
<reference evidence="2" key="1">
    <citation type="submission" date="2023-07" db="EMBL/GenBank/DDBJ databases">
        <authorList>
            <consortium name="AG Swart"/>
            <person name="Singh M."/>
            <person name="Singh A."/>
            <person name="Seah K."/>
            <person name="Emmerich C."/>
        </authorList>
    </citation>
    <scope>NUCLEOTIDE SEQUENCE</scope>
    <source>
        <strain evidence="2">DP1</strain>
    </source>
</reference>
<evidence type="ECO:0000313" key="3">
    <source>
        <dbReference type="Proteomes" id="UP001295684"/>
    </source>
</evidence>
<dbReference type="AlphaFoldDB" id="A0AAD2D9I9"/>
<accession>A0AAD2D9I9</accession>
<feature type="compositionally biased region" description="Basic and acidic residues" evidence="1">
    <location>
        <begin position="76"/>
        <end position="90"/>
    </location>
</feature>
<comment type="caution">
    <text evidence="2">The sequence shown here is derived from an EMBL/GenBank/DDBJ whole genome shotgun (WGS) entry which is preliminary data.</text>
</comment>
<feature type="region of interest" description="Disordered" evidence="1">
    <location>
        <begin position="57"/>
        <end position="90"/>
    </location>
</feature>
<sequence>MNGFVLIVIIACAICYIHSSIFYPQQSLQRLKKYRAIEQKSRKTKLKATEKAIKKNTVNKLNSEKSSGGAVASPKNETDSTSKVLKAHDK</sequence>
<keyword evidence="3" id="KW-1185">Reference proteome</keyword>
<dbReference type="Proteomes" id="UP001295684">
    <property type="component" value="Unassembled WGS sequence"/>
</dbReference>
<evidence type="ECO:0000256" key="1">
    <source>
        <dbReference type="SAM" id="MobiDB-lite"/>
    </source>
</evidence>
<gene>
    <name evidence="2" type="ORF">ECRASSUSDP1_LOCUS25970</name>
</gene>
<evidence type="ECO:0000313" key="2">
    <source>
        <dbReference type="EMBL" id="CAI2384443.1"/>
    </source>
</evidence>
<dbReference type="EMBL" id="CAMPGE010026776">
    <property type="protein sequence ID" value="CAI2384443.1"/>
    <property type="molecule type" value="Genomic_DNA"/>
</dbReference>
<organism evidence="2 3">
    <name type="scientific">Euplotes crassus</name>
    <dbReference type="NCBI Taxonomy" id="5936"/>
    <lineage>
        <taxon>Eukaryota</taxon>
        <taxon>Sar</taxon>
        <taxon>Alveolata</taxon>
        <taxon>Ciliophora</taxon>
        <taxon>Intramacronucleata</taxon>
        <taxon>Spirotrichea</taxon>
        <taxon>Hypotrichia</taxon>
        <taxon>Euplotida</taxon>
        <taxon>Euplotidae</taxon>
        <taxon>Moneuplotes</taxon>
    </lineage>
</organism>
<name>A0AAD2D9I9_EUPCR</name>
<feature type="compositionally biased region" description="Polar residues" evidence="1">
    <location>
        <begin position="57"/>
        <end position="66"/>
    </location>
</feature>